<dbReference type="PANTHER" id="PTHR31872">
    <property type="entry name" value="TRANSMEMBRANE PROTEIN 179"/>
    <property type="match status" value="1"/>
</dbReference>
<name>A0ABM1TFK9_LIMPO</name>
<feature type="transmembrane region" description="Helical" evidence="6">
    <location>
        <begin position="144"/>
        <end position="166"/>
    </location>
</feature>
<evidence type="ECO:0000313" key="7">
    <source>
        <dbReference type="Proteomes" id="UP000694941"/>
    </source>
</evidence>
<dbReference type="GeneID" id="111088529"/>
<comment type="similarity">
    <text evidence="5">Belongs to the TMEM179 family.</text>
</comment>
<sequence length="215" mass="23984">MDEMIKLAEQYMEANGESITGKTKKNQSKLKPEVADQKQDATKCEQISKGAIFFSVNEKKFNGHCPLYSDIVVVMVPGKNDSFRFVTDIYAEKRTKWGSSHSCNFCSFMLVASFVYGLTLIWFFCVCSGNGNIGAIGVPNPWRLIPPALLFTTLITVAMCASAFLLTMGMRHFCHQIETGPIGSCDAAQHIAWEAYPHMNGFYSLHLKTEAEVTR</sequence>
<evidence type="ECO:0000313" key="8">
    <source>
        <dbReference type="RefSeq" id="XP_022254665.1"/>
    </source>
</evidence>
<keyword evidence="3 6" id="KW-1133">Transmembrane helix</keyword>
<accession>A0ABM1TFK9</accession>
<dbReference type="Pfam" id="PF26158">
    <property type="entry name" value="Claudin_TMEM179-179B"/>
    <property type="match status" value="1"/>
</dbReference>
<reference evidence="8" key="1">
    <citation type="submission" date="2025-08" db="UniProtKB">
        <authorList>
            <consortium name="RefSeq"/>
        </authorList>
    </citation>
    <scope>IDENTIFICATION</scope>
    <source>
        <tissue evidence="8">Muscle</tissue>
    </source>
</reference>
<protein>
    <submittedName>
        <fullName evidence="8">Uncharacterized protein LOC111088529</fullName>
    </submittedName>
</protein>
<feature type="transmembrane region" description="Helical" evidence="6">
    <location>
        <begin position="103"/>
        <end position="124"/>
    </location>
</feature>
<keyword evidence="2 6" id="KW-0812">Transmembrane</keyword>
<evidence type="ECO:0000256" key="3">
    <source>
        <dbReference type="ARBA" id="ARBA00022989"/>
    </source>
</evidence>
<keyword evidence="7" id="KW-1185">Reference proteome</keyword>
<dbReference type="Proteomes" id="UP000694941">
    <property type="component" value="Unplaced"/>
</dbReference>
<evidence type="ECO:0000256" key="5">
    <source>
        <dbReference type="ARBA" id="ARBA00093776"/>
    </source>
</evidence>
<comment type="subcellular location">
    <subcellularLocation>
        <location evidence="1">Membrane</location>
        <topology evidence="1">Multi-pass membrane protein</topology>
    </subcellularLocation>
</comment>
<evidence type="ECO:0000256" key="4">
    <source>
        <dbReference type="ARBA" id="ARBA00023136"/>
    </source>
</evidence>
<proteinExistence type="inferred from homology"/>
<dbReference type="RefSeq" id="XP_022254665.1">
    <property type="nucleotide sequence ID" value="XM_022398957.1"/>
</dbReference>
<keyword evidence="4 6" id="KW-0472">Membrane</keyword>
<dbReference type="InterPro" id="IPR029673">
    <property type="entry name" value="TMEM179"/>
</dbReference>
<evidence type="ECO:0000256" key="6">
    <source>
        <dbReference type="SAM" id="Phobius"/>
    </source>
</evidence>
<organism evidence="7 8">
    <name type="scientific">Limulus polyphemus</name>
    <name type="common">Atlantic horseshoe crab</name>
    <dbReference type="NCBI Taxonomy" id="6850"/>
    <lineage>
        <taxon>Eukaryota</taxon>
        <taxon>Metazoa</taxon>
        <taxon>Ecdysozoa</taxon>
        <taxon>Arthropoda</taxon>
        <taxon>Chelicerata</taxon>
        <taxon>Merostomata</taxon>
        <taxon>Xiphosura</taxon>
        <taxon>Limulidae</taxon>
        <taxon>Limulus</taxon>
    </lineage>
</organism>
<evidence type="ECO:0000256" key="2">
    <source>
        <dbReference type="ARBA" id="ARBA00022692"/>
    </source>
</evidence>
<gene>
    <name evidence="8" type="primary">LOC111088529</name>
</gene>
<evidence type="ECO:0000256" key="1">
    <source>
        <dbReference type="ARBA" id="ARBA00004141"/>
    </source>
</evidence>
<dbReference type="InterPro" id="IPR059010">
    <property type="entry name" value="TMEM179-179B"/>
</dbReference>
<dbReference type="PANTHER" id="PTHR31872:SF4">
    <property type="entry name" value="TRANSMEMBRANE PROTEIN 179"/>
    <property type="match status" value="1"/>
</dbReference>